<dbReference type="OrthoDB" id="64915at2759"/>
<dbReference type="RefSeq" id="XP_007745628.1">
    <property type="nucleotide sequence ID" value="XM_007747438.1"/>
</dbReference>
<feature type="domain" description="Gfo/Idh/MocA-like oxidoreductase N-terminal" evidence="1">
    <location>
        <begin position="4"/>
        <end position="118"/>
    </location>
</feature>
<feature type="domain" description="Gal80p-like C-terminal" evidence="2">
    <location>
        <begin position="143"/>
        <end position="312"/>
    </location>
</feature>
<dbReference type="InterPro" id="IPR000683">
    <property type="entry name" value="Gfo/Idh/MocA-like_OxRdtase_N"/>
</dbReference>
<dbReference type="InterPro" id="IPR055080">
    <property type="entry name" value="Gal80p-like_C"/>
</dbReference>
<dbReference type="InterPro" id="IPR036291">
    <property type="entry name" value="NAD(P)-bd_dom_sf"/>
</dbReference>
<name>W9WYN4_9EURO</name>
<dbReference type="AlphaFoldDB" id="W9WYN4"/>
<proteinExistence type="predicted"/>
<dbReference type="GO" id="GO:0000166">
    <property type="term" value="F:nucleotide binding"/>
    <property type="evidence" value="ECO:0007669"/>
    <property type="project" value="InterPro"/>
</dbReference>
<dbReference type="eggNOG" id="KOG2741">
    <property type="taxonomic scope" value="Eukaryota"/>
</dbReference>
<organism evidence="3 4">
    <name type="scientific">Cladophialophora psammophila CBS 110553</name>
    <dbReference type="NCBI Taxonomy" id="1182543"/>
    <lineage>
        <taxon>Eukaryota</taxon>
        <taxon>Fungi</taxon>
        <taxon>Dikarya</taxon>
        <taxon>Ascomycota</taxon>
        <taxon>Pezizomycotina</taxon>
        <taxon>Eurotiomycetes</taxon>
        <taxon>Chaetothyriomycetidae</taxon>
        <taxon>Chaetothyriales</taxon>
        <taxon>Herpotrichiellaceae</taxon>
        <taxon>Cladophialophora</taxon>
    </lineage>
</organism>
<protein>
    <submittedName>
        <fullName evidence="3">Uncharacterized protein</fullName>
    </submittedName>
</protein>
<dbReference type="STRING" id="1182543.W9WYN4"/>
<evidence type="ECO:0000259" key="2">
    <source>
        <dbReference type="Pfam" id="PF22685"/>
    </source>
</evidence>
<comment type="caution">
    <text evidence="3">The sequence shown here is derived from an EMBL/GenBank/DDBJ whole genome shotgun (WGS) entry which is preliminary data.</text>
</comment>
<evidence type="ECO:0000259" key="1">
    <source>
        <dbReference type="Pfam" id="PF01408"/>
    </source>
</evidence>
<dbReference type="PANTHER" id="PTHR43708:SF1">
    <property type="entry name" value="GALACTOSE_LACTOSE METABOLISM REGULATORY PROTEIN GAL80"/>
    <property type="match status" value="1"/>
</dbReference>
<reference evidence="3 4" key="1">
    <citation type="submission" date="2013-03" db="EMBL/GenBank/DDBJ databases">
        <title>The Genome Sequence of Cladophialophora psammophila CBS 110553.</title>
        <authorList>
            <consortium name="The Broad Institute Genomics Platform"/>
            <person name="Cuomo C."/>
            <person name="de Hoog S."/>
            <person name="Gorbushina A."/>
            <person name="Walker B."/>
            <person name="Young S.K."/>
            <person name="Zeng Q."/>
            <person name="Gargeya S."/>
            <person name="Fitzgerald M."/>
            <person name="Haas B."/>
            <person name="Abouelleil A."/>
            <person name="Allen A.W."/>
            <person name="Alvarado L."/>
            <person name="Arachchi H.M."/>
            <person name="Berlin A.M."/>
            <person name="Chapman S.B."/>
            <person name="Gainer-Dewar J."/>
            <person name="Goldberg J."/>
            <person name="Griggs A."/>
            <person name="Gujja S."/>
            <person name="Hansen M."/>
            <person name="Howarth C."/>
            <person name="Imamovic A."/>
            <person name="Ireland A."/>
            <person name="Larimer J."/>
            <person name="McCowan C."/>
            <person name="Murphy C."/>
            <person name="Pearson M."/>
            <person name="Poon T.W."/>
            <person name="Priest M."/>
            <person name="Roberts A."/>
            <person name="Saif S."/>
            <person name="Shea T."/>
            <person name="Sisk P."/>
            <person name="Sykes S."/>
            <person name="Wortman J."/>
            <person name="Nusbaum C."/>
            <person name="Birren B."/>
        </authorList>
    </citation>
    <scope>NUCLEOTIDE SEQUENCE [LARGE SCALE GENOMIC DNA]</scope>
    <source>
        <strain evidence="3 4">CBS 110553</strain>
    </source>
</reference>
<accession>W9WYN4</accession>
<dbReference type="HOGENOM" id="CLU_023194_25_2_1"/>
<dbReference type="PANTHER" id="PTHR43708">
    <property type="entry name" value="CONSERVED EXPRESSED OXIDOREDUCTASE (EUROFUNG)"/>
    <property type="match status" value="1"/>
</dbReference>
<dbReference type="Pfam" id="PF22685">
    <property type="entry name" value="Gal80p_C-like"/>
    <property type="match status" value="1"/>
</dbReference>
<sequence>MPPIRVGIIGLSQHSWAARAHLPYLTISPDYQIVALCNSSTQQAKAARKCFNLPGETRIYGDPADLAKDPSVDLVICSVRVDKHFAAIAPALLAGKSVLVEWPLARNLSEAEELVRLKNQYATPPTKENGRLAVVNLQGRQAPFLHQVKQLLAEGRIGRVLSSSFIGHTGGGAGDGVITIDEEHEYFTRKEVGGNMVSIHFGHSIDSVMQGKLFLLHVFAMSLATNRLAYSFLSPPKTILANRQQAVRLISRTSGAIISSTYPKDTEDTISLHGTLASGVPLSYTMRAGPAFKDTPGLDWRIYGSKGEIRITAPTPFMQMGYDGTKIEVYGFASDRVEEVAVGKGEFEDLLPSAARNVAIVYRELAQNRESCTFEEALELHKLIDGMYRENDEGARNVKL</sequence>
<dbReference type="InterPro" id="IPR051317">
    <property type="entry name" value="Gfo/Idh/MocA_oxidoreduct"/>
</dbReference>
<dbReference type="SUPFAM" id="SSF51735">
    <property type="entry name" value="NAD(P)-binding Rossmann-fold domains"/>
    <property type="match status" value="1"/>
</dbReference>
<dbReference type="SUPFAM" id="SSF55347">
    <property type="entry name" value="Glyceraldehyde-3-phosphate dehydrogenase-like, C-terminal domain"/>
    <property type="match status" value="1"/>
</dbReference>
<dbReference type="GeneID" id="19191555"/>
<gene>
    <name evidence="3" type="ORF">A1O5_06847</name>
</gene>
<dbReference type="Pfam" id="PF01408">
    <property type="entry name" value="GFO_IDH_MocA"/>
    <property type="match status" value="1"/>
</dbReference>
<evidence type="ECO:0000313" key="4">
    <source>
        <dbReference type="Proteomes" id="UP000019471"/>
    </source>
</evidence>
<keyword evidence="4" id="KW-1185">Reference proteome</keyword>
<dbReference type="Gene3D" id="3.30.360.10">
    <property type="entry name" value="Dihydrodipicolinate Reductase, domain 2"/>
    <property type="match status" value="1"/>
</dbReference>
<dbReference type="EMBL" id="AMGX01000010">
    <property type="protein sequence ID" value="EXJ69776.1"/>
    <property type="molecule type" value="Genomic_DNA"/>
</dbReference>
<dbReference type="Proteomes" id="UP000019471">
    <property type="component" value="Unassembled WGS sequence"/>
</dbReference>
<evidence type="ECO:0000313" key="3">
    <source>
        <dbReference type="EMBL" id="EXJ69776.1"/>
    </source>
</evidence>
<dbReference type="Gene3D" id="3.40.50.720">
    <property type="entry name" value="NAD(P)-binding Rossmann-like Domain"/>
    <property type="match status" value="1"/>
</dbReference>